<gene>
    <name evidence="2" type="ORF">MC7420_1991</name>
</gene>
<dbReference type="InterPro" id="IPR050664">
    <property type="entry name" value="Octanoyltrans_LipM/LipL"/>
</dbReference>
<dbReference type="Pfam" id="PF21948">
    <property type="entry name" value="LplA-B_cat"/>
    <property type="match status" value="1"/>
</dbReference>
<keyword evidence="3" id="KW-1185">Reference proteome</keyword>
<proteinExistence type="predicted"/>
<sequence length="281" mass="31217">MKPILTSQSPWRLIPPLCLSGQLQMAIDQWLLEQQQGSNVETCHGTSGYTSARNAPVLRFYTWESATISLGYHQRRWSPAWQTLTWNGKPIPLVRRPTGGRAVLHQGDLTYMVVTSGLSNKRIEAYQQICKFLIQGWRSLGVDLHYGKAGRDYRHNPNCFATATGADLVTTEGYKLIGSAQLRRGDAILQHGSMRLEPDTQLFAQVFGESSPVNLPLTQRGDNLRQTVIEALTQAAADCFGVEFVVQPLSDQEWQEILANVETCRGTSGSGRDKGEDIGKI</sequence>
<keyword evidence="2" id="KW-0436">Ligase</keyword>
<dbReference type="PANTHER" id="PTHR43679">
    <property type="entry name" value="OCTANOYLTRANSFERASE LIPM-RELATED"/>
    <property type="match status" value="1"/>
</dbReference>
<protein>
    <submittedName>
        <fullName evidence="2">Biotin/lipoate A/B protein ligase family</fullName>
    </submittedName>
</protein>
<evidence type="ECO:0000313" key="3">
    <source>
        <dbReference type="Proteomes" id="UP000003835"/>
    </source>
</evidence>
<dbReference type="STRING" id="118168.MC7420_1991"/>
<dbReference type="eggNOG" id="COG0095">
    <property type="taxonomic scope" value="Bacteria"/>
</dbReference>
<dbReference type="Gene3D" id="3.30.930.10">
    <property type="entry name" value="Bira Bifunctional Protein, Domain 2"/>
    <property type="match status" value="1"/>
</dbReference>
<dbReference type="GO" id="GO:0016874">
    <property type="term" value="F:ligase activity"/>
    <property type="evidence" value="ECO:0007669"/>
    <property type="project" value="UniProtKB-KW"/>
</dbReference>
<dbReference type="PANTHER" id="PTHR43679:SF2">
    <property type="entry name" value="OCTANOYL-[GCVH]:PROTEIN N-OCTANOYLTRANSFERASE"/>
    <property type="match status" value="1"/>
</dbReference>
<dbReference type="Proteomes" id="UP000003835">
    <property type="component" value="Unassembled WGS sequence"/>
</dbReference>
<reference evidence="2 3" key="1">
    <citation type="submission" date="2008-07" db="EMBL/GenBank/DDBJ databases">
        <authorList>
            <person name="Tandeau de Marsac N."/>
            <person name="Ferriera S."/>
            <person name="Johnson J."/>
            <person name="Kravitz S."/>
            <person name="Beeson K."/>
            <person name="Sutton G."/>
            <person name="Rogers Y.-H."/>
            <person name="Friedman R."/>
            <person name="Frazier M."/>
            <person name="Venter J.C."/>
        </authorList>
    </citation>
    <scope>NUCLEOTIDE SEQUENCE [LARGE SCALE GENOMIC DNA]</scope>
    <source>
        <strain evidence="2 3">PCC 7420</strain>
    </source>
</reference>
<dbReference type="EMBL" id="DS989845">
    <property type="protein sequence ID" value="EDX76988.1"/>
    <property type="molecule type" value="Genomic_DNA"/>
</dbReference>
<dbReference type="InterPro" id="IPR045864">
    <property type="entry name" value="aa-tRNA-synth_II/BPL/LPL"/>
</dbReference>
<accession>B4VM48</accession>
<dbReference type="CDD" id="cd16443">
    <property type="entry name" value="LplA"/>
    <property type="match status" value="1"/>
</dbReference>
<dbReference type="AlphaFoldDB" id="B4VM48"/>
<dbReference type="HOGENOM" id="CLU_022986_5_3_3"/>
<dbReference type="PROSITE" id="PS51733">
    <property type="entry name" value="BPL_LPL_CATALYTIC"/>
    <property type="match status" value="1"/>
</dbReference>
<evidence type="ECO:0000313" key="2">
    <source>
        <dbReference type="EMBL" id="EDX76988.1"/>
    </source>
</evidence>
<evidence type="ECO:0000259" key="1">
    <source>
        <dbReference type="PROSITE" id="PS51733"/>
    </source>
</evidence>
<name>B4VM48_9CYAN</name>
<dbReference type="RefSeq" id="WP_006099945.1">
    <property type="nucleotide sequence ID" value="NZ_DS989845.1"/>
</dbReference>
<organism evidence="2 3">
    <name type="scientific">Coleofasciculus chthonoplastes PCC 7420</name>
    <dbReference type="NCBI Taxonomy" id="118168"/>
    <lineage>
        <taxon>Bacteria</taxon>
        <taxon>Bacillati</taxon>
        <taxon>Cyanobacteriota</taxon>
        <taxon>Cyanophyceae</taxon>
        <taxon>Coleofasciculales</taxon>
        <taxon>Coleofasciculaceae</taxon>
        <taxon>Coleofasciculus</taxon>
    </lineage>
</organism>
<dbReference type="InterPro" id="IPR004143">
    <property type="entry name" value="BPL_LPL_catalytic"/>
</dbReference>
<dbReference type="SUPFAM" id="SSF55681">
    <property type="entry name" value="Class II aaRS and biotin synthetases"/>
    <property type="match status" value="1"/>
</dbReference>
<feature type="domain" description="BPL/LPL catalytic" evidence="1">
    <location>
        <begin position="52"/>
        <end position="244"/>
    </location>
</feature>